<accession>A0ABV0ID75</accession>
<evidence type="ECO:0000259" key="2">
    <source>
        <dbReference type="PROSITE" id="PS50943"/>
    </source>
</evidence>
<feature type="compositionally biased region" description="Basic and acidic residues" evidence="1">
    <location>
        <begin position="149"/>
        <end position="160"/>
    </location>
</feature>
<proteinExistence type="predicted"/>
<dbReference type="EMBL" id="JBDXMX010000001">
    <property type="protein sequence ID" value="MEO9246109.1"/>
    <property type="molecule type" value="Genomic_DNA"/>
</dbReference>
<keyword evidence="4" id="KW-1185">Reference proteome</keyword>
<evidence type="ECO:0000313" key="3">
    <source>
        <dbReference type="EMBL" id="MEO9246109.1"/>
    </source>
</evidence>
<dbReference type="CDD" id="cd00093">
    <property type="entry name" value="HTH_XRE"/>
    <property type="match status" value="1"/>
</dbReference>
<organism evidence="3 4">
    <name type="scientific">Citricoccus nitrophenolicus</name>
    <dbReference type="NCBI Taxonomy" id="863575"/>
    <lineage>
        <taxon>Bacteria</taxon>
        <taxon>Bacillati</taxon>
        <taxon>Actinomycetota</taxon>
        <taxon>Actinomycetes</taxon>
        <taxon>Micrococcales</taxon>
        <taxon>Micrococcaceae</taxon>
        <taxon>Citricoccus</taxon>
    </lineage>
</organism>
<dbReference type="PROSITE" id="PS50943">
    <property type="entry name" value="HTH_CROC1"/>
    <property type="match status" value="1"/>
</dbReference>
<dbReference type="RefSeq" id="WP_347918021.1">
    <property type="nucleotide sequence ID" value="NZ_JBDXMX010000001.1"/>
</dbReference>
<sequence>MFVMTMDQRASSGGPDRVTALVEGLNGPSPGEGPGRGILRPFQRTAGDEVQGVVERADTVVGIALSAARSGHWSVGLGVGPVRHPLPAETRAGAGPAFEHARRAVERAKHSPGHLAVSGPDSAGDQGAELLEAIEASLQLLAELEFRRSPEGQEAGRRMDAGGTQREAAEELGVSQQAISSRLRSGLWGESRRLASVVSAMLERVDRLVDQDQDAVDQDDEDRPRGSGGQS</sequence>
<reference evidence="3 4" key="1">
    <citation type="submission" date="2024-05" db="EMBL/GenBank/DDBJ databases">
        <authorList>
            <person name="Yi C."/>
        </authorList>
    </citation>
    <scope>NUCLEOTIDE SEQUENCE [LARGE SCALE GENOMIC DNA]</scope>
    <source>
        <strain evidence="3 4">XS13</strain>
    </source>
</reference>
<dbReference type="Gene3D" id="1.10.10.10">
    <property type="entry name" value="Winged helix-like DNA-binding domain superfamily/Winged helix DNA-binding domain"/>
    <property type="match status" value="1"/>
</dbReference>
<feature type="region of interest" description="Disordered" evidence="1">
    <location>
        <begin position="207"/>
        <end position="231"/>
    </location>
</feature>
<dbReference type="InterPro" id="IPR001387">
    <property type="entry name" value="Cro/C1-type_HTH"/>
</dbReference>
<evidence type="ECO:0000256" key="1">
    <source>
        <dbReference type="SAM" id="MobiDB-lite"/>
    </source>
</evidence>
<name>A0ABV0ID75_9MICC</name>
<protein>
    <recommendedName>
        <fullName evidence="2">HTH cro/C1-type domain-containing protein</fullName>
    </recommendedName>
</protein>
<dbReference type="Proteomes" id="UP001484097">
    <property type="component" value="Unassembled WGS sequence"/>
</dbReference>
<gene>
    <name evidence="3" type="ORF">ABDK96_00220</name>
</gene>
<feature type="compositionally biased region" description="Acidic residues" evidence="1">
    <location>
        <begin position="211"/>
        <end position="221"/>
    </location>
</feature>
<feature type="region of interest" description="Disordered" evidence="1">
    <location>
        <begin position="149"/>
        <end position="175"/>
    </location>
</feature>
<feature type="domain" description="HTH cro/C1-type" evidence="2">
    <location>
        <begin position="158"/>
        <end position="181"/>
    </location>
</feature>
<evidence type="ECO:0000313" key="4">
    <source>
        <dbReference type="Proteomes" id="UP001484097"/>
    </source>
</evidence>
<dbReference type="InterPro" id="IPR036388">
    <property type="entry name" value="WH-like_DNA-bd_sf"/>
</dbReference>
<comment type="caution">
    <text evidence="3">The sequence shown here is derived from an EMBL/GenBank/DDBJ whole genome shotgun (WGS) entry which is preliminary data.</text>
</comment>